<name>A0A6J3MIE0_9PEZI</name>
<sequence>MGRNAAASLIPSWESGGICRMYYHMCGCAQEQTSADHPSYYSVHRNCRALDDQSVPGTTYTRSPRGSHNSIVFRRGEPWNHGTFRFRINGSPATTWVQCRSDVVGVFIQTDSRLSLYNPYTAPSHFATVVALTGLCFKPSSPSQKYALASFANPNCSVCNWSHMDTCIGM</sequence>
<protein>
    <submittedName>
        <fullName evidence="2">Uncharacterized protein</fullName>
    </submittedName>
</protein>
<keyword evidence="1" id="KW-1185">Reference proteome</keyword>
<evidence type="ECO:0000313" key="1">
    <source>
        <dbReference type="Proteomes" id="UP000504637"/>
    </source>
</evidence>
<dbReference type="RefSeq" id="XP_033464721.1">
    <property type="nucleotide sequence ID" value="XM_033603768.1"/>
</dbReference>
<dbReference type="Proteomes" id="UP000504637">
    <property type="component" value="Unplaced"/>
</dbReference>
<gene>
    <name evidence="2" type="ORF">K489DRAFT_375816</name>
</gene>
<dbReference type="AlphaFoldDB" id="A0A6J3MIE0"/>
<organism evidence="2">
    <name type="scientific">Dissoconium aciculare CBS 342.82</name>
    <dbReference type="NCBI Taxonomy" id="1314786"/>
    <lineage>
        <taxon>Eukaryota</taxon>
        <taxon>Fungi</taxon>
        <taxon>Dikarya</taxon>
        <taxon>Ascomycota</taxon>
        <taxon>Pezizomycotina</taxon>
        <taxon>Dothideomycetes</taxon>
        <taxon>Dothideomycetidae</taxon>
        <taxon>Mycosphaerellales</taxon>
        <taxon>Dissoconiaceae</taxon>
        <taxon>Dissoconium</taxon>
    </lineage>
</organism>
<reference evidence="2" key="1">
    <citation type="submission" date="2020-01" db="EMBL/GenBank/DDBJ databases">
        <authorList>
            <consortium name="DOE Joint Genome Institute"/>
            <person name="Haridas S."/>
            <person name="Albert R."/>
            <person name="Binder M."/>
            <person name="Bloem J."/>
            <person name="Labutti K."/>
            <person name="Salamov A."/>
            <person name="Andreopoulos B."/>
            <person name="Baker S.E."/>
            <person name="Barry K."/>
            <person name="Bills G."/>
            <person name="Bluhm B.H."/>
            <person name="Cannon C."/>
            <person name="Castanera R."/>
            <person name="Culley D.E."/>
            <person name="Daum C."/>
            <person name="Ezra D."/>
            <person name="Gonzalez J.B."/>
            <person name="Henrissat B."/>
            <person name="Kuo A."/>
            <person name="Liang C."/>
            <person name="Lipzen A."/>
            <person name="Lutzoni F."/>
            <person name="Magnuson J."/>
            <person name="Mondo S."/>
            <person name="Nolan M."/>
            <person name="Ohm R."/>
            <person name="Pangilinan J."/>
            <person name="Park H.-J."/>
            <person name="Ramirez L."/>
            <person name="Alfaro M."/>
            <person name="Sun H."/>
            <person name="Tritt A."/>
            <person name="Yoshinaga Y."/>
            <person name="Zwiers L.-H."/>
            <person name="Turgeon B.G."/>
            <person name="Goodwin S.B."/>
            <person name="Spatafora J.W."/>
            <person name="Crous P.W."/>
            <person name="Grigoriev I.V."/>
        </authorList>
    </citation>
    <scope>NUCLEOTIDE SEQUENCE</scope>
    <source>
        <strain evidence="2">CBS 342.82</strain>
    </source>
</reference>
<reference evidence="2" key="3">
    <citation type="submission" date="2025-08" db="UniProtKB">
        <authorList>
            <consortium name="RefSeq"/>
        </authorList>
    </citation>
    <scope>IDENTIFICATION</scope>
    <source>
        <strain evidence="2">CBS 342.82</strain>
    </source>
</reference>
<accession>A0A6J3MIE0</accession>
<reference evidence="2" key="2">
    <citation type="submission" date="2020-04" db="EMBL/GenBank/DDBJ databases">
        <authorList>
            <consortium name="NCBI Genome Project"/>
        </authorList>
    </citation>
    <scope>NUCLEOTIDE SEQUENCE</scope>
    <source>
        <strain evidence="2">CBS 342.82</strain>
    </source>
</reference>
<dbReference type="GeneID" id="54361568"/>
<evidence type="ECO:0000313" key="2">
    <source>
        <dbReference type="RefSeq" id="XP_033464721.1"/>
    </source>
</evidence>
<proteinExistence type="predicted"/>